<dbReference type="AlphaFoldDB" id="B4K1F4"/>
<evidence type="ECO:0000313" key="2">
    <source>
        <dbReference type="EMBL" id="EDW04631.1"/>
    </source>
</evidence>
<dbReference type="STRING" id="7222.B4K1F4"/>
<organism evidence="3">
    <name type="scientific">Drosophila grimshawi</name>
    <name type="common">Hawaiian fruit fly</name>
    <name type="synonym">Idiomyia grimshawi</name>
    <dbReference type="NCBI Taxonomy" id="7222"/>
    <lineage>
        <taxon>Eukaryota</taxon>
        <taxon>Metazoa</taxon>
        <taxon>Ecdysozoa</taxon>
        <taxon>Arthropoda</taxon>
        <taxon>Hexapoda</taxon>
        <taxon>Insecta</taxon>
        <taxon>Pterygota</taxon>
        <taxon>Neoptera</taxon>
        <taxon>Endopterygota</taxon>
        <taxon>Diptera</taxon>
        <taxon>Brachycera</taxon>
        <taxon>Muscomorpha</taxon>
        <taxon>Ephydroidea</taxon>
        <taxon>Drosophilidae</taxon>
        <taxon>Drosophila</taxon>
        <taxon>Hawaiian Drosophila</taxon>
    </lineage>
</organism>
<dbReference type="PhylomeDB" id="B4K1F4"/>
<sequence length="126" mass="14176">MAGDSENKRGYRTIFRSISQVFTSNSKHTHTQNNNHHTSNNNINNNNNNSNNINNNKSVSGMATLSVKLPQPQPPDANCAECQDARKMFNVIEAKKRASSMYDLNAPTNIYNRPTVSTTTRNQQMF</sequence>
<evidence type="ECO:0000313" key="3">
    <source>
        <dbReference type="Proteomes" id="UP000001070"/>
    </source>
</evidence>
<proteinExistence type="predicted"/>
<evidence type="ECO:0000256" key="1">
    <source>
        <dbReference type="SAM" id="MobiDB-lite"/>
    </source>
</evidence>
<dbReference type="OrthoDB" id="79452at2759"/>
<protein>
    <submittedName>
        <fullName evidence="2">GH12992</fullName>
    </submittedName>
</protein>
<dbReference type="InParanoid" id="B4K1F4"/>
<dbReference type="EMBL" id="CH917233">
    <property type="protein sequence ID" value="EDW04631.1"/>
    <property type="molecule type" value="Genomic_DNA"/>
</dbReference>
<accession>B4K1F4</accession>
<feature type="region of interest" description="Disordered" evidence="1">
    <location>
        <begin position="24"/>
        <end position="59"/>
    </location>
</feature>
<gene>
    <name evidence="2" type="primary">Dgri\GH12992</name>
    <name evidence="2" type="ORF">Dgri_GH12992</name>
</gene>
<name>B4K1F4_DROGR</name>
<dbReference type="eggNOG" id="ENOG502T9CF">
    <property type="taxonomic scope" value="Eukaryota"/>
</dbReference>
<dbReference type="HOGENOM" id="CLU_1983868_0_0_1"/>
<dbReference type="Proteomes" id="UP000001070">
    <property type="component" value="Unassembled WGS sequence"/>
</dbReference>
<feature type="compositionally biased region" description="Low complexity" evidence="1">
    <location>
        <begin position="24"/>
        <end position="57"/>
    </location>
</feature>
<reference evidence="2 3" key="1">
    <citation type="journal article" date="2007" name="Nature">
        <title>Evolution of genes and genomes on the Drosophila phylogeny.</title>
        <authorList>
            <consortium name="Drosophila 12 Genomes Consortium"/>
            <person name="Clark A.G."/>
            <person name="Eisen M.B."/>
            <person name="Smith D.R."/>
            <person name="Bergman C.M."/>
            <person name="Oliver B."/>
            <person name="Markow T.A."/>
            <person name="Kaufman T.C."/>
            <person name="Kellis M."/>
            <person name="Gelbart W."/>
            <person name="Iyer V.N."/>
            <person name="Pollard D.A."/>
            <person name="Sackton T.B."/>
            <person name="Larracuente A.M."/>
            <person name="Singh N.D."/>
            <person name="Abad J.P."/>
            <person name="Abt D.N."/>
            <person name="Adryan B."/>
            <person name="Aguade M."/>
            <person name="Akashi H."/>
            <person name="Anderson W.W."/>
            <person name="Aquadro C.F."/>
            <person name="Ardell D.H."/>
            <person name="Arguello R."/>
            <person name="Artieri C.G."/>
            <person name="Barbash D.A."/>
            <person name="Barker D."/>
            <person name="Barsanti P."/>
            <person name="Batterham P."/>
            <person name="Batzoglou S."/>
            <person name="Begun D."/>
            <person name="Bhutkar A."/>
            <person name="Blanco E."/>
            <person name="Bosak S.A."/>
            <person name="Bradley R.K."/>
            <person name="Brand A.D."/>
            <person name="Brent M.R."/>
            <person name="Brooks A.N."/>
            <person name="Brown R.H."/>
            <person name="Butlin R.K."/>
            <person name="Caggese C."/>
            <person name="Calvi B.R."/>
            <person name="Bernardo de Carvalho A."/>
            <person name="Caspi A."/>
            <person name="Castrezana S."/>
            <person name="Celniker S.E."/>
            <person name="Chang J.L."/>
            <person name="Chapple C."/>
            <person name="Chatterji S."/>
            <person name="Chinwalla A."/>
            <person name="Civetta A."/>
            <person name="Clifton S.W."/>
            <person name="Comeron J.M."/>
            <person name="Costello J.C."/>
            <person name="Coyne J.A."/>
            <person name="Daub J."/>
            <person name="David R.G."/>
            <person name="Delcher A.L."/>
            <person name="Delehaunty K."/>
            <person name="Do C.B."/>
            <person name="Ebling H."/>
            <person name="Edwards K."/>
            <person name="Eickbush T."/>
            <person name="Evans J.D."/>
            <person name="Filipski A."/>
            <person name="Findeiss S."/>
            <person name="Freyhult E."/>
            <person name="Fulton L."/>
            <person name="Fulton R."/>
            <person name="Garcia A.C."/>
            <person name="Gardiner A."/>
            <person name="Garfield D.A."/>
            <person name="Garvin B.E."/>
            <person name="Gibson G."/>
            <person name="Gilbert D."/>
            <person name="Gnerre S."/>
            <person name="Godfrey J."/>
            <person name="Good R."/>
            <person name="Gotea V."/>
            <person name="Gravely B."/>
            <person name="Greenberg A.J."/>
            <person name="Griffiths-Jones S."/>
            <person name="Gross S."/>
            <person name="Guigo R."/>
            <person name="Gustafson E.A."/>
            <person name="Haerty W."/>
            <person name="Hahn M.W."/>
            <person name="Halligan D.L."/>
            <person name="Halpern A.L."/>
            <person name="Halter G.M."/>
            <person name="Han M.V."/>
            <person name="Heger A."/>
            <person name="Hillier L."/>
            <person name="Hinrichs A.S."/>
            <person name="Holmes I."/>
            <person name="Hoskins R.A."/>
            <person name="Hubisz M.J."/>
            <person name="Hultmark D."/>
            <person name="Huntley M.A."/>
            <person name="Jaffe D.B."/>
            <person name="Jagadeeshan S."/>
            <person name="Jeck W.R."/>
            <person name="Johnson J."/>
            <person name="Jones C.D."/>
            <person name="Jordan W.C."/>
            <person name="Karpen G.H."/>
            <person name="Kataoka E."/>
            <person name="Keightley P.D."/>
            <person name="Kheradpour P."/>
            <person name="Kirkness E.F."/>
            <person name="Koerich L.B."/>
            <person name="Kristiansen K."/>
            <person name="Kudrna D."/>
            <person name="Kulathinal R.J."/>
            <person name="Kumar S."/>
            <person name="Kwok R."/>
            <person name="Lander E."/>
            <person name="Langley C.H."/>
            <person name="Lapoint R."/>
            <person name="Lazzaro B.P."/>
            <person name="Lee S.J."/>
            <person name="Levesque L."/>
            <person name="Li R."/>
            <person name="Lin C.F."/>
            <person name="Lin M.F."/>
            <person name="Lindblad-Toh K."/>
            <person name="Llopart A."/>
            <person name="Long M."/>
            <person name="Low L."/>
            <person name="Lozovsky E."/>
            <person name="Lu J."/>
            <person name="Luo M."/>
            <person name="Machado C.A."/>
            <person name="Makalowski W."/>
            <person name="Marzo M."/>
            <person name="Matsuda M."/>
            <person name="Matzkin L."/>
            <person name="McAllister B."/>
            <person name="McBride C.S."/>
            <person name="McKernan B."/>
            <person name="McKernan K."/>
            <person name="Mendez-Lago M."/>
            <person name="Minx P."/>
            <person name="Mollenhauer M.U."/>
            <person name="Montooth K."/>
            <person name="Mount S.M."/>
            <person name="Mu X."/>
            <person name="Myers E."/>
            <person name="Negre B."/>
            <person name="Newfeld S."/>
            <person name="Nielsen R."/>
            <person name="Noor M.A."/>
            <person name="O'Grady P."/>
            <person name="Pachter L."/>
            <person name="Papaceit M."/>
            <person name="Parisi M.J."/>
            <person name="Parisi M."/>
            <person name="Parts L."/>
            <person name="Pedersen J.S."/>
            <person name="Pesole G."/>
            <person name="Phillippy A.M."/>
            <person name="Ponting C.P."/>
            <person name="Pop M."/>
            <person name="Porcelli D."/>
            <person name="Powell J.R."/>
            <person name="Prohaska S."/>
            <person name="Pruitt K."/>
            <person name="Puig M."/>
            <person name="Quesneville H."/>
            <person name="Ram K.R."/>
            <person name="Rand D."/>
            <person name="Rasmussen M.D."/>
            <person name="Reed L.K."/>
            <person name="Reenan R."/>
            <person name="Reily A."/>
            <person name="Remington K.A."/>
            <person name="Rieger T.T."/>
            <person name="Ritchie M.G."/>
            <person name="Robin C."/>
            <person name="Rogers Y.H."/>
            <person name="Rohde C."/>
            <person name="Rozas J."/>
            <person name="Rubenfield M.J."/>
            <person name="Ruiz A."/>
            <person name="Russo S."/>
            <person name="Salzberg S.L."/>
            <person name="Sanchez-Gracia A."/>
            <person name="Saranga D.J."/>
            <person name="Sato H."/>
            <person name="Schaeffer S.W."/>
            <person name="Schatz M.C."/>
            <person name="Schlenke T."/>
            <person name="Schwartz R."/>
            <person name="Segarra C."/>
            <person name="Singh R.S."/>
            <person name="Sirot L."/>
            <person name="Sirota M."/>
            <person name="Sisneros N.B."/>
            <person name="Smith C.D."/>
            <person name="Smith T.F."/>
            <person name="Spieth J."/>
            <person name="Stage D.E."/>
            <person name="Stark A."/>
            <person name="Stephan W."/>
            <person name="Strausberg R.L."/>
            <person name="Strempel S."/>
            <person name="Sturgill D."/>
            <person name="Sutton G."/>
            <person name="Sutton G.G."/>
            <person name="Tao W."/>
            <person name="Teichmann S."/>
            <person name="Tobari Y.N."/>
            <person name="Tomimura Y."/>
            <person name="Tsolas J.M."/>
            <person name="Valente V.L."/>
            <person name="Venter E."/>
            <person name="Venter J.C."/>
            <person name="Vicario S."/>
            <person name="Vieira F.G."/>
            <person name="Vilella A.J."/>
            <person name="Villasante A."/>
            <person name="Walenz B."/>
            <person name="Wang J."/>
            <person name="Wasserman M."/>
            <person name="Watts T."/>
            <person name="Wilson D."/>
            <person name="Wilson R.K."/>
            <person name="Wing R.A."/>
            <person name="Wolfner M.F."/>
            <person name="Wong A."/>
            <person name="Wong G.K."/>
            <person name="Wu C.I."/>
            <person name="Wu G."/>
            <person name="Yamamoto D."/>
            <person name="Yang H.P."/>
            <person name="Yang S.P."/>
            <person name="Yorke J.A."/>
            <person name="Yoshida K."/>
            <person name="Zdobnov E."/>
            <person name="Zhang P."/>
            <person name="Zhang Y."/>
            <person name="Zimin A.V."/>
            <person name="Baldwin J."/>
            <person name="Abdouelleil A."/>
            <person name="Abdulkadir J."/>
            <person name="Abebe A."/>
            <person name="Abera B."/>
            <person name="Abreu J."/>
            <person name="Acer S.C."/>
            <person name="Aftuck L."/>
            <person name="Alexander A."/>
            <person name="An P."/>
            <person name="Anderson E."/>
            <person name="Anderson S."/>
            <person name="Arachi H."/>
            <person name="Azer M."/>
            <person name="Bachantsang P."/>
            <person name="Barry A."/>
            <person name="Bayul T."/>
            <person name="Berlin A."/>
            <person name="Bessette D."/>
            <person name="Bloom T."/>
            <person name="Blye J."/>
            <person name="Boguslavskiy L."/>
            <person name="Bonnet C."/>
            <person name="Boukhgalter B."/>
            <person name="Bourzgui I."/>
            <person name="Brown A."/>
            <person name="Cahill P."/>
            <person name="Channer S."/>
            <person name="Cheshatsang Y."/>
            <person name="Chuda L."/>
            <person name="Citroen M."/>
            <person name="Collymore A."/>
            <person name="Cooke P."/>
            <person name="Costello M."/>
            <person name="D'Aco K."/>
            <person name="Daza R."/>
            <person name="De Haan G."/>
            <person name="DeGray S."/>
            <person name="DeMaso C."/>
            <person name="Dhargay N."/>
            <person name="Dooley K."/>
            <person name="Dooley E."/>
            <person name="Doricent M."/>
            <person name="Dorje P."/>
            <person name="Dorjee K."/>
            <person name="Dupes A."/>
            <person name="Elong R."/>
            <person name="Falk J."/>
            <person name="Farina A."/>
            <person name="Faro S."/>
            <person name="Ferguson D."/>
            <person name="Fisher S."/>
            <person name="Foley C.D."/>
            <person name="Franke A."/>
            <person name="Friedrich D."/>
            <person name="Gadbois L."/>
            <person name="Gearin G."/>
            <person name="Gearin C.R."/>
            <person name="Giannoukos G."/>
            <person name="Goode T."/>
            <person name="Graham J."/>
            <person name="Grandbois E."/>
            <person name="Grewal S."/>
            <person name="Gyaltsen K."/>
            <person name="Hafez N."/>
            <person name="Hagos B."/>
            <person name="Hall J."/>
            <person name="Henson C."/>
            <person name="Hollinger A."/>
            <person name="Honan T."/>
            <person name="Huard M.D."/>
            <person name="Hughes L."/>
            <person name="Hurhula B."/>
            <person name="Husby M.E."/>
            <person name="Kamat A."/>
            <person name="Kanga B."/>
            <person name="Kashin S."/>
            <person name="Khazanovich D."/>
            <person name="Kisner P."/>
            <person name="Lance K."/>
            <person name="Lara M."/>
            <person name="Lee W."/>
            <person name="Lennon N."/>
            <person name="Letendre F."/>
            <person name="LeVine R."/>
            <person name="Lipovsky A."/>
            <person name="Liu X."/>
            <person name="Liu J."/>
            <person name="Liu S."/>
            <person name="Lokyitsang T."/>
            <person name="Lokyitsang Y."/>
            <person name="Lubonja R."/>
            <person name="Lui A."/>
            <person name="MacDonald P."/>
            <person name="Magnisalis V."/>
            <person name="Maru K."/>
            <person name="Matthews C."/>
            <person name="McCusker W."/>
            <person name="McDonough S."/>
            <person name="Mehta T."/>
            <person name="Meldrim J."/>
            <person name="Meneus L."/>
            <person name="Mihai O."/>
            <person name="Mihalev A."/>
            <person name="Mihova T."/>
            <person name="Mittelman R."/>
            <person name="Mlenga V."/>
            <person name="Montmayeur A."/>
            <person name="Mulrain L."/>
            <person name="Navidi A."/>
            <person name="Naylor J."/>
            <person name="Negash T."/>
            <person name="Nguyen T."/>
            <person name="Nguyen N."/>
            <person name="Nicol R."/>
            <person name="Norbu C."/>
            <person name="Norbu N."/>
            <person name="Novod N."/>
            <person name="O'Neill B."/>
            <person name="Osman S."/>
            <person name="Markiewicz E."/>
            <person name="Oyono O.L."/>
            <person name="Patti C."/>
            <person name="Phunkhang P."/>
            <person name="Pierre F."/>
            <person name="Priest M."/>
            <person name="Raghuraman S."/>
            <person name="Rege F."/>
            <person name="Reyes R."/>
            <person name="Rise C."/>
            <person name="Rogov P."/>
            <person name="Ross K."/>
            <person name="Ryan E."/>
            <person name="Settipalli S."/>
            <person name="Shea T."/>
            <person name="Sherpa N."/>
            <person name="Shi L."/>
            <person name="Shih D."/>
            <person name="Sparrow T."/>
            <person name="Spaulding J."/>
            <person name="Stalker J."/>
            <person name="Stange-Thomann N."/>
            <person name="Stavropoulos S."/>
            <person name="Stone C."/>
            <person name="Strader C."/>
            <person name="Tesfaye S."/>
            <person name="Thomson T."/>
            <person name="Thoulutsang Y."/>
            <person name="Thoulutsang D."/>
            <person name="Topham K."/>
            <person name="Topping I."/>
            <person name="Tsamla T."/>
            <person name="Vassiliev H."/>
            <person name="Vo A."/>
            <person name="Wangchuk T."/>
            <person name="Wangdi T."/>
            <person name="Weiand M."/>
            <person name="Wilkinson J."/>
            <person name="Wilson A."/>
            <person name="Yadav S."/>
            <person name="Young G."/>
            <person name="Yu Q."/>
            <person name="Zembek L."/>
            <person name="Zhong D."/>
            <person name="Zimmer A."/>
            <person name="Zwirko Z."/>
            <person name="Jaffe D.B."/>
            <person name="Alvarez P."/>
            <person name="Brockman W."/>
            <person name="Butler J."/>
            <person name="Chin C."/>
            <person name="Gnerre S."/>
            <person name="Grabherr M."/>
            <person name="Kleber M."/>
            <person name="Mauceli E."/>
            <person name="MacCallum I."/>
        </authorList>
    </citation>
    <scope>NUCLEOTIDE SEQUENCE [LARGE SCALE GENOMIC DNA]</scope>
    <source>
        <strain evidence="3">Tucson 15287-2541.00</strain>
    </source>
</reference>
<keyword evidence="3" id="KW-1185">Reference proteome</keyword>